<organism evidence="1 2">
    <name type="scientific">Lactobacillus colini</name>
    <dbReference type="NCBI Taxonomy" id="1819254"/>
    <lineage>
        <taxon>Bacteria</taxon>
        <taxon>Bacillati</taxon>
        <taxon>Bacillota</taxon>
        <taxon>Bacilli</taxon>
        <taxon>Lactobacillales</taxon>
        <taxon>Lactobacillaceae</taxon>
        <taxon>Lactobacillus</taxon>
    </lineage>
</organism>
<evidence type="ECO:0008006" key="3">
    <source>
        <dbReference type="Google" id="ProtNLM"/>
    </source>
</evidence>
<accession>A0ABS4MBL6</accession>
<dbReference type="RefSeq" id="WP_209685547.1">
    <property type="nucleotide sequence ID" value="NZ_JAGGLU010000001.1"/>
</dbReference>
<name>A0ABS4MBL6_9LACO</name>
<dbReference type="EMBL" id="JAGGLU010000001">
    <property type="protein sequence ID" value="MBP2057070.1"/>
    <property type="molecule type" value="Genomic_DNA"/>
</dbReference>
<protein>
    <recommendedName>
        <fullName evidence="3">SAM-dependent methyltransferase</fullName>
    </recommendedName>
</protein>
<evidence type="ECO:0000313" key="2">
    <source>
        <dbReference type="Proteomes" id="UP001519292"/>
    </source>
</evidence>
<dbReference type="Proteomes" id="UP001519292">
    <property type="component" value="Unassembled WGS sequence"/>
</dbReference>
<sequence>MANFVKQLIKIDQQLNIQALHRQVEEIVKILNYLNQKQVLPAAPDPIGFMPDEYEELSLLLDRHDTLLLKQADNLLNNFRSYLSRNYGLWSLANLTTAKMIRRQYHIKNSLEVMAGNSYWSAAFDRIGVQAISTDSMSWAKTSETGRYSFYRTEQLSAPAAIKKYHDVDLVICCWAPNFGKGDLDVLKAFRKYNNQGHLLFIGEKDGATNTDEFWKNAKIIHNSKIKLVNQTFPNFDFIDEKIYEIR</sequence>
<reference evidence="1 2" key="1">
    <citation type="submission" date="2021-03" db="EMBL/GenBank/DDBJ databases">
        <title>Genomic Encyclopedia of Type Strains, Phase IV (KMG-IV): sequencing the most valuable type-strain genomes for metagenomic binning, comparative biology and taxonomic classification.</title>
        <authorList>
            <person name="Goeker M."/>
        </authorList>
    </citation>
    <scope>NUCLEOTIDE SEQUENCE [LARGE SCALE GENOMIC DNA]</scope>
    <source>
        <strain evidence="1 2">DSM 101872</strain>
    </source>
</reference>
<evidence type="ECO:0000313" key="1">
    <source>
        <dbReference type="EMBL" id="MBP2057070.1"/>
    </source>
</evidence>
<proteinExistence type="predicted"/>
<keyword evidence="2" id="KW-1185">Reference proteome</keyword>
<comment type="caution">
    <text evidence="1">The sequence shown here is derived from an EMBL/GenBank/DDBJ whole genome shotgun (WGS) entry which is preliminary data.</text>
</comment>
<gene>
    <name evidence="1" type="ORF">J2Z60_000232</name>
</gene>